<dbReference type="Proteomes" id="UP001358586">
    <property type="component" value="Chromosome 9"/>
</dbReference>
<accession>A0ABR0NUT0</accession>
<sequence length="84" mass="9153">MVASNKAVGDGGEERRVDYGPWILVERKSRRNLLDSHNGVAKSGKVSLGSRFAHLIVERDLRGDLRKSVEGFSGEKGEDSVVGD</sequence>
<comment type="caution">
    <text evidence="1">The sequence shown here is derived from an EMBL/GenBank/DDBJ whole genome shotgun (WGS) entry which is preliminary data.</text>
</comment>
<organism evidence="1 2">
    <name type="scientific">Gossypium arboreum</name>
    <name type="common">Tree cotton</name>
    <name type="synonym">Gossypium nanking</name>
    <dbReference type="NCBI Taxonomy" id="29729"/>
    <lineage>
        <taxon>Eukaryota</taxon>
        <taxon>Viridiplantae</taxon>
        <taxon>Streptophyta</taxon>
        <taxon>Embryophyta</taxon>
        <taxon>Tracheophyta</taxon>
        <taxon>Spermatophyta</taxon>
        <taxon>Magnoliopsida</taxon>
        <taxon>eudicotyledons</taxon>
        <taxon>Gunneridae</taxon>
        <taxon>Pentapetalae</taxon>
        <taxon>rosids</taxon>
        <taxon>malvids</taxon>
        <taxon>Malvales</taxon>
        <taxon>Malvaceae</taxon>
        <taxon>Malvoideae</taxon>
        <taxon>Gossypium</taxon>
    </lineage>
</organism>
<name>A0ABR0NUT0_GOSAR</name>
<keyword evidence="2" id="KW-1185">Reference proteome</keyword>
<evidence type="ECO:0000313" key="1">
    <source>
        <dbReference type="EMBL" id="KAK5804201.1"/>
    </source>
</evidence>
<evidence type="ECO:0000313" key="2">
    <source>
        <dbReference type="Proteomes" id="UP001358586"/>
    </source>
</evidence>
<gene>
    <name evidence="1" type="ORF">PVK06_031850</name>
</gene>
<protein>
    <submittedName>
        <fullName evidence="1">Uncharacterized protein</fullName>
    </submittedName>
</protein>
<dbReference type="EMBL" id="JARKNE010000009">
    <property type="protein sequence ID" value="KAK5804201.1"/>
    <property type="molecule type" value="Genomic_DNA"/>
</dbReference>
<proteinExistence type="predicted"/>
<reference evidence="1 2" key="1">
    <citation type="submission" date="2023-03" db="EMBL/GenBank/DDBJ databases">
        <title>WGS of Gossypium arboreum.</title>
        <authorList>
            <person name="Yu D."/>
        </authorList>
    </citation>
    <scope>NUCLEOTIDE SEQUENCE [LARGE SCALE GENOMIC DNA]</scope>
    <source>
        <tissue evidence="1">Leaf</tissue>
    </source>
</reference>